<reference evidence="10 11" key="1">
    <citation type="submission" date="2020-08" db="EMBL/GenBank/DDBJ databases">
        <title>A Genomic Blueprint of the Chicken Gut Microbiome.</title>
        <authorList>
            <person name="Gilroy R."/>
            <person name="Ravi A."/>
            <person name="Getino M."/>
            <person name="Pursley I."/>
            <person name="Horton D.L."/>
            <person name="Alikhan N.-F."/>
            <person name="Baker D."/>
            <person name="Gharbi K."/>
            <person name="Hall N."/>
            <person name="Watson M."/>
            <person name="Adriaenssens E.M."/>
            <person name="Foster-Nyarko E."/>
            <person name="Jarju S."/>
            <person name="Secka A."/>
            <person name="Antonio M."/>
            <person name="Oren A."/>
            <person name="Chaudhuri R."/>
            <person name="La Ragione R.M."/>
            <person name="Hildebrand F."/>
            <person name="Pallen M.J."/>
        </authorList>
    </citation>
    <scope>NUCLEOTIDE SEQUENCE [LARGE SCALE GENOMIC DNA]</scope>
    <source>
        <strain evidence="10 11">Sa2BVA9</strain>
    </source>
</reference>
<evidence type="ECO:0000259" key="9">
    <source>
        <dbReference type="PROSITE" id="PS52035"/>
    </source>
</evidence>
<dbReference type="PRINTS" id="PR00765">
    <property type="entry name" value="CRBOXYPTASEA"/>
</dbReference>
<evidence type="ECO:0000256" key="4">
    <source>
        <dbReference type="ARBA" id="ARBA00022801"/>
    </source>
</evidence>
<dbReference type="PANTHER" id="PTHR11705:SF143">
    <property type="entry name" value="SLL0236 PROTEIN"/>
    <property type="match status" value="1"/>
</dbReference>
<keyword evidence="6" id="KW-0482">Metalloprotease</keyword>
<dbReference type="SMART" id="SM00631">
    <property type="entry name" value="Zn_pept"/>
    <property type="match status" value="1"/>
</dbReference>
<evidence type="ECO:0000256" key="3">
    <source>
        <dbReference type="ARBA" id="ARBA00022670"/>
    </source>
</evidence>
<dbReference type="CDD" id="cd06229">
    <property type="entry name" value="M14_Endopeptidase_I"/>
    <property type="match status" value="1"/>
</dbReference>
<evidence type="ECO:0000256" key="7">
    <source>
        <dbReference type="PROSITE-ProRule" id="PRU01379"/>
    </source>
</evidence>
<name>A0ABR8SU58_9BACL</name>
<evidence type="ECO:0000256" key="2">
    <source>
        <dbReference type="ARBA" id="ARBA00005988"/>
    </source>
</evidence>
<dbReference type="PANTHER" id="PTHR11705">
    <property type="entry name" value="PROTEASE FAMILY M14 CARBOXYPEPTIDASE A,B"/>
    <property type="match status" value="1"/>
</dbReference>
<organism evidence="10 11">
    <name type="scientific">Paenibacillus gallinarum</name>
    <dbReference type="NCBI Taxonomy" id="2762232"/>
    <lineage>
        <taxon>Bacteria</taxon>
        <taxon>Bacillati</taxon>
        <taxon>Bacillota</taxon>
        <taxon>Bacilli</taxon>
        <taxon>Bacillales</taxon>
        <taxon>Paenibacillaceae</taxon>
        <taxon>Paenibacillus</taxon>
    </lineage>
</organism>
<evidence type="ECO:0000256" key="5">
    <source>
        <dbReference type="ARBA" id="ARBA00022833"/>
    </source>
</evidence>
<gene>
    <name evidence="10" type="ORF">H9647_03085</name>
</gene>
<accession>A0ABR8SU58</accession>
<evidence type="ECO:0000313" key="11">
    <source>
        <dbReference type="Proteomes" id="UP000608071"/>
    </source>
</evidence>
<dbReference type="RefSeq" id="WP_191798047.1">
    <property type="nucleotide sequence ID" value="NZ_JACSQL010000001.1"/>
</dbReference>
<evidence type="ECO:0000313" key="10">
    <source>
        <dbReference type="EMBL" id="MBD7967036.1"/>
    </source>
</evidence>
<evidence type="ECO:0000256" key="6">
    <source>
        <dbReference type="ARBA" id="ARBA00023049"/>
    </source>
</evidence>
<dbReference type="EMBL" id="JACSQL010000001">
    <property type="protein sequence ID" value="MBD7967036.1"/>
    <property type="molecule type" value="Genomic_DNA"/>
</dbReference>
<feature type="region of interest" description="Disordered" evidence="8">
    <location>
        <begin position="159"/>
        <end position="179"/>
    </location>
</feature>
<keyword evidence="3" id="KW-0645">Protease</keyword>
<proteinExistence type="inferred from homology"/>
<dbReference type="Pfam" id="PF00246">
    <property type="entry name" value="Peptidase_M14"/>
    <property type="match status" value="1"/>
</dbReference>
<evidence type="ECO:0000256" key="8">
    <source>
        <dbReference type="SAM" id="MobiDB-lite"/>
    </source>
</evidence>
<dbReference type="SUPFAM" id="SSF53187">
    <property type="entry name" value="Zn-dependent exopeptidases"/>
    <property type="match status" value="1"/>
</dbReference>
<comment type="similarity">
    <text evidence="2 7">Belongs to the peptidase M14 family.</text>
</comment>
<dbReference type="Proteomes" id="UP000608071">
    <property type="component" value="Unassembled WGS sequence"/>
</dbReference>
<feature type="domain" description="Peptidase M14" evidence="9">
    <location>
        <begin position="1"/>
        <end position="292"/>
    </location>
</feature>
<comment type="cofactor">
    <cofactor evidence="1">
        <name>Zn(2+)</name>
        <dbReference type="ChEBI" id="CHEBI:29105"/>
    </cofactor>
</comment>
<keyword evidence="5" id="KW-0862">Zinc</keyword>
<dbReference type="InterPro" id="IPR000834">
    <property type="entry name" value="Peptidase_M14"/>
</dbReference>
<feature type="active site" description="Proton donor/acceptor" evidence="7">
    <location>
        <position position="261"/>
    </location>
</feature>
<keyword evidence="4" id="KW-0378">Hydrolase</keyword>
<dbReference type="InterPro" id="IPR034274">
    <property type="entry name" value="ENP1_M14_CPD"/>
</dbReference>
<keyword evidence="11" id="KW-1185">Reference proteome</keyword>
<dbReference type="Gene3D" id="3.40.630.10">
    <property type="entry name" value="Zn peptidases"/>
    <property type="match status" value="1"/>
</dbReference>
<sequence length="299" mass="33733">MERYGYLELLNDLDEICSGDPGIRYGVIGKSVMGKDIPYIAIGRGKVHLHVNAGMHANEWLNVPCLMFFVKNYIKALNEKVTFHGHPPELWFEEITLWVLPMLNPDGIELVLSGPVEDHPWKKELLELNAGDTDFSNWKANIRGVDLNDQFPAFWQEEASRREKNGPGPRDFGGESPLSEPESIALANWTKERKFDAVIALHSQGQEVYWNYRNAEPAYSENWAVQLADAAGYKAVKLCGSDAGYKDWFILEFRRPGFTVETGLGVNPLPVSQYDTIAQEVERIMVTAMMLVSAKQNGE</sequence>
<dbReference type="PROSITE" id="PS52035">
    <property type="entry name" value="PEPTIDASE_M14"/>
    <property type="match status" value="1"/>
</dbReference>
<comment type="caution">
    <text evidence="10">The sequence shown here is derived from an EMBL/GenBank/DDBJ whole genome shotgun (WGS) entry which is preliminary data.</text>
</comment>
<protein>
    <submittedName>
        <fullName evidence="10">Peptidase M14</fullName>
    </submittedName>
</protein>
<evidence type="ECO:0000256" key="1">
    <source>
        <dbReference type="ARBA" id="ARBA00001947"/>
    </source>
</evidence>